<evidence type="ECO:0008006" key="6">
    <source>
        <dbReference type="Google" id="ProtNLM"/>
    </source>
</evidence>
<evidence type="ECO:0000256" key="1">
    <source>
        <dbReference type="SAM" id="MobiDB-lite"/>
    </source>
</evidence>
<dbReference type="InterPro" id="IPR004045">
    <property type="entry name" value="Glutathione_S-Trfase_N"/>
</dbReference>
<dbReference type="InterPro" id="IPR054416">
    <property type="entry name" value="GST_UstS-like_C"/>
</dbReference>
<dbReference type="InterPro" id="IPR036282">
    <property type="entry name" value="Glutathione-S-Trfase_C_sf"/>
</dbReference>
<evidence type="ECO:0000259" key="3">
    <source>
        <dbReference type="Pfam" id="PF22041"/>
    </source>
</evidence>
<evidence type="ECO:0000259" key="2">
    <source>
        <dbReference type="Pfam" id="PF13409"/>
    </source>
</evidence>
<proteinExistence type="predicted"/>
<dbReference type="CDD" id="cd03038">
    <property type="entry name" value="GST_N_etherase_LigE"/>
    <property type="match status" value="1"/>
</dbReference>
<dbReference type="Proteomes" id="UP001287286">
    <property type="component" value="Unassembled WGS sequence"/>
</dbReference>
<reference evidence="4 5" key="1">
    <citation type="journal article" date="2024" name="Microbiol. Resour. Announc.">
        <title>Genome annotations for the ascomycete fungi Trichoderma harzianum, Trichoderma aggressivum, and Purpureocillium lilacinum.</title>
        <authorList>
            <person name="Beijen E.P.W."/>
            <person name="Ohm R.A."/>
        </authorList>
    </citation>
    <scope>NUCLEOTIDE SEQUENCE [LARGE SCALE GENOMIC DNA]</scope>
    <source>
        <strain evidence="4 5">CBS 150709</strain>
    </source>
</reference>
<keyword evidence="5" id="KW-1185">Reference proteome</keyword>
<organism evidence="4 5">
    <name type="scientific">Purpureocillium lilacinum</name>
    <name type="common">Paecilomyces lilacinus</name>
    <dbReference type="NCBI Taxonomy" id="33203"/>
    <lineage>
        <taxon>Eukaryota</taxon>
        <taxon>Fungi</taxon>
        <taxon>Dikarya</taxon>
        <taxon>Ascomycota</taxon>
        <taxon>Pezizomycotina</taxon>
        <taxon>Sordariomycetes</taxon>
        <taxon>Hypocreomycetidae</taxon>
        <taxon>Hypocreales</taxon>
        <taxon>Ophiocordycipitaceae</taxon>
        <taxon>Purpureocillium</taxon>
    </lineage>
</organism>
<protein>
    <recommendedName>
        <fullName evidence="6">GST N-terminal domain-containing protein</fullName>
    </recommendedName>
</protein>
<dbReference type="InterPro" id="IPR036249">
    <property type="entry name" value="Thioredoxin-like_sf"/>
</dbReference>
<name>A0ABR0BRA7_PURLI</name>
<feature type="compositionally biased region" description="Low complexity" evidence="1">
    <location>
        <begin position="28"/>
        <end position="47"/>
    </location>
</feature>
<dbReference type="Pfam" id="PF22041">
    <property type="entry name" value="GST_C_7"/>
    <property type="match status" value="1"/>
</dbReference>
<feature type="region of interest" description="Disordered" evidence="1">
    <location>
        <begin position="1"/>
        <end position="47"/>
    </location>
</feature>
<dbReference type="Pfam" id="PF13409">
    <property type="entry name" value="GST_N_2"/>
    <property type="match status" value="1"/>
</dbReference>
<feature type="domain" description="GST N-terminal" evidence="2">
    <location>
        <begin position="434"/>
        <end position="505"/>
    </location>
</feature>
<dbReference type="Gene3D" id="3.40.30.10">
    <property type="entry name" value="Glutaredoxin"/>
    <property type="match status" value="1"/>
</dbReference>
<dbReference type="Gene3D" id="1.20.1050.10">
    <property type="match status" value="1"/>
</dbReference>
<comment type="caution">
    <text evidence="4">The sequence shown here is derived from an EMBL/GenBank/DDBJ whole genome shotgun (WGS) entry which is preliminary data.</text>
</comment>
<feature type="compositionally biased region" description="Polar residues" evidence="1">
    <location>
        <begin position="1"/>
        <end position="17"/>
    </location>
</feature>
<evidence type="ECO:0000313" key="4">
    <source>
        <dbReference type="EMBL" id="KAK4086561.1"/>
    </source>
</evidence>
<dbReference type="SUPFAM" id="SSF52833">
    <property type="entry name" value="Thioredoxin-like"/>
    <property type="match status" value="1"/>
</dbReference>
<accession>A0ABR0BRA7</accession>
<dbReference type="SUPFAM" id="SSF47616">
    <property type="entry name" value="GST C-terminal domain-like"/>
    <property type="match status" value="1"/>
</dbReference>
<gene>
    <name evidence="4" type="ORF">Purlil1_9177</name>
</gene>
<feature type="domain" description="Glutathione S-transferase UstS-like C-terminal" evidence="3">
    <location>
        <begin position="524"/>
        <end position="639"/>
    </location>
</feature>
<sequence length="658" mass="71937">MPPTPSTRSGQPGSNPPQHAIKRRRDSSSSSSPIFVSSGPAAGRSSPAPLCPSCAAPMSGTAKATTSPEARQRLFDALERGDRVAAMSRTIDSPDGLTQAQLTRCFDIVHACGCATEAQATLAMTRQSVDGFLEAVFHDWSSERPGELLRPELEFLVDAEVVAGRICVSPSNHHTFSDCLSSDPPCGVEVTASATYSSNPAMLKQEFLTTDPFTRQPEATCLLGRSDVRWVATDWRATLRETLLSKVLARAGKFNKHLAIWKARRLVVAWSKGRAEVGVGGGGGGGGDGEDPAEGFAGREQAELALIEHLRALDGTVKTVSLQIKCEHFMTSPAMARISATKEPSQPAPISRESMLDVLAWVPLRPCHVVSEPPSPPTMARARYKWPVDDPQCNAGSNASRDKAPSQVTTTAFRMASEQITLFDLRSKGPNHAWSLNPWKTRLLLNYKGLDYKTEWLNYPEIKPTLEAHVPPNAEGYPYSIPTVAFPDGTWIMESRAIATAIEERHPSPPAHLSSPYQSRIEALVPAAMKALLPIFYANVPRRLLEPASLEYWYRVRGEKVGMPIDEFEAKHGGEAAYAAAEQPLRDVTAMYKENGGEGPFLQGAKVCYADFVWIAFLEFARRIGEDVYEGVLQRTGDRAVHEKLMQAAAPWLKRNDH</sequence>
<evidence type="ECO:0000313" key="5">
    <source>
        <dbReference type="Proteomes" id="UP001287286"/>
    </source>
</evidence>
<dbReference type="EMBL" id="JAWRVI010000040">
    <property type="protein sequence ID" value="KAK4086561.1"/>
    <property type="molecule type" value="Genomic_DNA"/>
</dbReference>